<dbReference type="AlphaFoldDB" id="A0A316UPT2"/>
<organism evidence="1 2">
    <name type="scientific">Jaminaea rosea</name>
    <dbReference type="NCBI Taxonomy" id="1569628"/>
    <lineage>
        <taxon>Eukaryota</taxon>
        <taxon>Fungi</taxon>
        <taxon>Dikarya</taxon>
        <taxon>Basidiomycota</taxon>
        <taxon>Ustilaginomycotina</taxon>
        <taxon>Exobasidiomycetes</taxon>
        <taxon>Microstromatales</taxon>
        <taxon>Microstromatales incertae sedis</taxon>
        <taxon>Jaminaea</taxon>
    </lineage>
</organism>
<protein>
    <submittedName>
        <fullName evidence="1">Uncharacterized protein</fullName>
    </submittedName>
</protein>
<dbReference type="Proteomes" id="UP000245884">
    <property type="component" value="Unassembled WGS sequence"/>
</dbReference>
<keyword evidence="2" id="KW-1185">Reference proteome</keyword>
<proteinExistence type="predicted"/>
<name>A0A316UPT2_9BASI</name>
<reference evidence="1 2" key="1">
    <citation type="journal article" date="2018" name="Mol. Biol. Evol.">
        <title>Broad Genomic Sampling Reveals a Smut Pathogenic Ancestry of the Fungal Clade Ustilaginomycotina.</title>
        <authorList>
            <person name="Kijpornyongpan T."/>
            <person name="Mondo S.J."/>
            <person name="Barry K."/>
            <person name="Sandor L."/>
            <person name="Lee J."/>
            <person name="Lipzen A."/>
            <person name="Pangilinan J."/>
            <person name="LaButti K."/>
            <person name="Hainaut M."/>
            <person name="Henrissat B."/>
            <person name="Grigoriev I.V."/>
            <person name="Spatafora J.W."/>
            <person name="Aime M.C."/>
        </authorList>
    </citation>
    <scope>NUCLEOTIDE SEQUENCE [LARGE SCALE GENOMIC DNA]</scope>
    <source>
        <strain evidence="1 2">MCA 5214</strain>
    </source>
</reference>
<gene>
    <name evidence="1" type="ORF">BDZ90DRAFT_232292</name>
</gene>
<dbReference type="RefSeq" id="XP_025361919.1">
    <property type="nucleotide sequence ID" value="XM_025506196.1"/>
</dbReference>
<evidence type="ECO:0000313" key="2">
    <source>
        <dbReference type="Proteomes" id="UP000245884"/>
    </source>
</evidence>
<sequence length="91" mass="9430">MKRTFIVRSGHVSIVLALVYPGVGVGVRKPNLATMSSLRLNYLSGVAISSSTSHAGLSRLAHSLLATATVNLSLLLCVSQGQPTGSGKLLQ</sequence>
<accession>A0A316UPT2</accession>
<evidence type="ECO:0000313" key="1">
    <source>
        <dbReference type="EMBL" id="PWN27307.1"/>
    </source>
</evidence>
<dbReference type="GeneID" id="37028019"/>
<dbReference type="EMBL" id="KZ819668">
    <property type="protein sequence ID" value="PWN27307.1"/>
    <property type="molecule type" value="Genomic_DNA"/>
</dbReference>